<organism evidence="1 2">
    <name type="scientific">Actinobaculum suis</name>
    <dbReference type="NCBI Taxonomy" id="1657"/>
    <lineage>
        <taxon>Bacteria</taxon>
        <taxon>Bacillati</taxon>
        <taxon>Actinomycetota</taxon>
        <taxon>Actinomycetes</taxon>
        <taxon>Actinomycetales</taxon>
        <taxon>Actinomycetaceae</taxon>
        <taxon>Actinobaculum</taxon>
    </lineage>
</organism>
<protein>
    <submittedName>
        <fullName evidence="1">Uncharacterized protein</fullName>
    </submittedName>
</protein>
<comment type="caution">
    <text evidence="1">The sequence shown here is derived from an EMBL/GenBank/DDBJ whole genome shotgun (WGS) entry which is preliminary data.</text>
</comment>
<dbReference type="EMBL" id="UYIO01000001">
    <property type="protein sequence ID" value="VDG77155.1"/>
    <property type="molecule type" value="Genomic_DNA"/>
</dbReference>
<accession>A0A7Z8YA95</accession>
<proteinExistence type="predicted"/>
<evidence type="ECO:0000313" key="2">
    <source>
        <dbReference type="Proteomes" id="UP000269974"/>
    </source>
</evidence>
<reference evidence="1 2" key="1">
    <citation type="submission" date="2018-11" db="EMBL/GenBank/DDBJ databases">
        <authorList>
            <consortium name="Pathogen Informatics"/>
        </authorList>
    </citation>
    <scope>NUCLEOTIDE SEQUENCE [LARGE SCALE GENOMIC DNA]</scope>
    <source>
        <strain evidence="1 2">NCTC10327</strain>
    </source>
</reference>
<name>A0A7Z8YA95_9ACTO</name>
<sequence length="51" mass="5689">MGGNRCREEDVTNEVPEAAGKIDRKVLSVTNVYRFNSVEFGDVVPFLPYLG</sequence>
<evidence type="ECO:0000313" key="1">
    <source>
        <dbReference type="EMBL" id="VDG77155.1"/>
    </source>
</evidence>
<gene>
    <name evidence="1" type="ORF">NCTC10327_01774</name>
</gene>
<dbReference type="AlphaFoldDB" id="A0A7Z8YA95"/>
<dbReference type="Proteomes" id="UP000269974">
    <property type="component" value="Unassembled WGS sequence"/>
</dbReference>